<evidence type="ECO:0000313" key="2">
    <source>
        <dbReference type="Proteomes" id="UP000177001"/>
    </source>
</evidence>
<dbReference type="SUPFAM" id="SSF52540">
    <property type="entry name" value="P-loop containing nucleoside triphosphate hydrolases"/>
    <property type="match status" value="1"/>
</dbReference>
<proteinExistence type="predicted"/>
<organism evidence="1 2">
    <name type="scientific">Candidatus Nomurabacteria bacterium RIFCSPLOWO2_01_FULL_36_16</name>
    <dbReference type="NCBI Taxonomy" id="1801767"/>
    <lineage>
        <taxon>Bacteria</taxon>
        <taxon>Candidatus Nomuraibacteriota</taxon>
    </lineage>
</organism>
<evidence type="ECO:0008006" key="3">
    <source>
        <dbReference type="Google" id="ProtNLM"/>
    </source>
</evidence>
<dbReference type="EMBL" id="MFUR01000006">
    <property type="protein sequence ID" value="OGI87001.1"/>
    <property type="molecule type" value="Genomic_DNA"/>
</dbReference>
<dbReference type="InterPro" id="IPR027417">
    <property type="entry name" value="P-loop_NTPase"/>
</dbReference>
<name>A0A1F6WYM8_9BACT</name>
<protein>
    <recommendedName>
        <fullName evidence="3">ATPase domain-containing protein</fullName>
    </recommendedName>
</protein>
<sequence>MNEIKKLDEKLQPKIDAGEASNFIKAQELTKDDYFRGVARKYEQTRPIKDSIVRLDQEAKIVETLRADKPVLIRGNWRMGKTSMMESLQTHQFGLKNSIVADVMMENPYSAKSLKNFQKQFGLNAVVEFIAKREFKKKDELRKQITKSRKFPFEFLNDYLIEHGEKVFLSLDEVIFFAEELEKLKYLANLKSLSNIQITLVLHRVAYYESSFKEIFEEYETHFVRALTLEEVETLVRKPLEGTRITFTDDAIQRIFEFTGGRPMEINNVCWALMGSSEHKNYKFTYSAEDIDALTRKETWELGEPFRIAIVNYKNIYTSSMNNEEQAIIDKLIEKGEVPVSEIEAVKVQPLIDTTFVTRDFAKGAYRINGELFKRVVLDKNLWPRITY</sequence>
<gene>
    <name evidence="1" type="ORF">A3A91_00730</name>
</gene>
<reference evidence="1 2" key="1">
    <citation type="journal article" date="2016" name="Nat. Commun.">
        <title>Thousands of microbial genomes shed light on interconnected biogeochemical processes in an aquifer system.</title>
        <authorList>
            <person name="Anantharaman K."/>
            <person name="Brown C.T."/>
            <person name="Hug L.A."/>
            <person name="Sharon I."/>
            <person name="Castelle C.J."/>
            <person name="Probst A.J."/>
            <person name="Thomas B.C."/>
            <person name="Singh A."/>
            <person name="Wilkins M.J."/>
            <person name="Karaoz U."/>
            <person name="Brodie E.L."/>
            <person name="Williams K.H."/>
            <person name="Hubbard S.S."/>
            <person name="Banfield J.F."/>
        </authorList>
    </citation>
    <scope>NUCLEOTIDE SEQUENCE [LARGE SCALE GENOMIC DNA]</scope>
</reference>
<comment type="caution">
    <text evidence="1">The sequence shown here is derived from an EMBL/GenBank/DDBJ whole genome shotgun (WGS) entry which is preliminary data.</text>
</comment>
<dbReference type="AlphaFoldDB" id="A0A1F6WYM8"/>
<dbReference type="Proteomes" id="UP000177001">
    <property type="component" value="Unassembled WGS sequence"/>
</dbReference>
<dbReference type="Gene3D" id="3.40.50.300">
    <property type="entry name" value="P-loop containing nucleotide triphosphate hydrolases"/>
    <property type="match status" value="1"/>
</dbReference>
<evidence type="ECO:0000313" key="1">
    <source>
        <dbReference type="EMBL" id="OGI87001.1"/>
    </source>
</evidence>
<accession>A0A1F6WYM8</accession>